<comment type="similarity">
    <text evidence="9">Belongs to the binding-protein-dependent transport system permease family. LivHM subfamily.</text>
</comment>
<dbReference type="GO" id="GO:0005304">
    <property type="term" value="F:L-valine transmembrane transporter activity"/>
    <property type="evidence" value="ECO:0007669"/>
    <property type="project" value="TreeGrafter"/>
</dbReference>
<dbReference type="STRING" id="1197717.BED41_13935"/>
<evidence type="ECO:0000313" key="11">
    <source>
        <dbReference type="Proteomes" id="UP000093044"/>
    </source>
</evidence>
<evidence type="ECO:0000256" key="6">
    <source>
        <dbReference type="ARBA" id="ARBA00022970"/>
    </source>
</evidence>
<keyword evidence="5" id="KW-0812">Transmembrane</keyword>
<dbReference type="GO" id="GO:0015188">
    <property type="term" value="F:L-isoleucine transmembrane transporter activity"/>
    <property type="evidence" value="ECO:0007669"/>
    <property type="project" value="TreeGrafter"/>
</dbReference>
<dbReference type="GO" id="GO:0042941">
    <property type="term" value="P:D-alanine transmembrane transport"/>
    <property type="evidence" value="ECO:0007669"/>
    <property type="project" value="TreeGrafter"/>
</dbReference>
<dbReference type="InterPro" id="IPR001851">
    <property type="entry name" value="ABC_transp_permease"/>
</dbReference>
<dbReference type="OrthoDB" id="9807115at2"/>
<dbReference type="InterPro" id="IPR052157">
    <property type="entry name" value="BCAA_transport_permease"/>
</dbReference>
<dbReference type="GeneID" id="83058947"/>
<keyword evidence="11" id="KW-1185">Reference proteome</keyword>
<organism evidence="10 11">
    <name type="scientific">Cloacibacillus porcorum</name>
    <dbReference type="NCBI Taxonomy" id="1197717"/>
    <lineage>
        <taxon>Bacteria</taxon>
        <taxon>Thermotogati</taxon>
        <taxon>Synergistota</taxon>
        <taxon>Synergistia</taxon>
        <taxon>Synergistales</taxon>
        <taxon>Synergistaceae</taxon>
        <taxon>Cloacibacillus</taxon>
    </lineage>
</organism>
<dbReference type="GO" id="GO:0015192">
    <property type="term" value="F:L-phenylalanine transmembrane transporter activity"/>
    <property type="evidence" value="ECO:0007669"/>
    <property type="project" value="TreeGrafter"/>
</dbReference>
<gene>
    <name evidence="10" type="ORF">BED41_13935</name>
</gene>
<evidence type="ECO:0000313" key="10">
    <source>
        <dbReference type="EMBL" id="ANZ46100.1"/>
    </source>
</evidence>
<comment type="subcellular location">
    <subcellularLocation>
        <location evidence="1">Cell membrane</location>
        <topology evidence="1">Multi-pass membrane protein</topology>
    </subcellularLocation>
</comment>
<sequence length="294" mass="31098">MSTLFIQQLVTGFSIGAIYALLAVGYALIYSIFKFTNFAFGAIMMCSAYGAYFVVKNLGMTSLAAGLCGAIIIGIIISIITELVAYRSLRRLKASRLFLMISAMGVNILLQNLMTIWMSANLRSLNISLPFRVLAVGKIKIGSIDILSLLVSLAALAVLWIFIERTKYGIAIRASAHDTDTAGLMGINVNKVSLIVFAISGITAAIAGTFTGMKYAVYPTLGAISSKAFISSVIGGLGSLPGAVLGGFILGVLETIISGYISSAYRDLFSFGILIVVLVFLPNGILGTDTSDKL</sequence>
<keyword evidence="4" id="KW-0997">Cell inner membrane</keyword>
<keyword evidence="2" id="KW-0813">Transport</keyword>
<evidence type="ECO:0000256" key="9">
    <source>
        <dbReference type="ARBA" id="ARBA00037998"/>
    </source>
</evidence>
<keyword evidence="6" id="KW-0029">Amino-acid transport</keyword>
<dbReference type="GO" id="GO:0015808">
    <property type="term" value="P:L-alanine transport"/>
    <property type="evidence" value="ECO:0007669"/>
    <property type="project" value="TreeGrafter"/>
</dbReference>
<evidence type="ECO:0000256" key="5">
    <source>
        <dbReference type="ARBA" id="ARBA00022692"/>
    </source>
</evidence>
<evidence type="ECO:0000256" key="4">
    <source>
        <dbReference type="ARBA" id="ARBA00022519"/>
    </source>
</evidence>
<accession>A0A1B2I7Z5</accession>
<proteinExistence type="inferred from homology"/>
<dbReference type="KEGG" id="cpor:BED41_13935"/>
<reference evidence="10" key="1">
    <citation type="submission" date="2016-08" db="EMBL/GenBank/DDBJ databases">
        <title>Complete genome of Cloacibacillus porcorum.</title>
        <authorList>
            <person name="Looft T."/>
            <person name="Bayles D.O."/>
            <person name="Alt D.P."/>
        </authorList>
    </citation>
    <scope>NUCLEOTIDE SEQUENCE [LARGE SCALE GENOMIC DNA]</scope>
    <source>
        <strain evidence="10">CL-84</strain>
    </source>
</reference>
<dbReference type="RefSeq" id="WP_066747620.1">
    <property type="nucleotide sequence ID" value="NZ_CALCLR010000125.1"/>
</dbReference>
<dbReference type="Proteomes" id="UP000093044">
    <property type="component" value="Chromosome"/>
</dbReference>
<evidence type="ECO:0000256" key="2">
    <source>
        <dbReference type="ARBA" id="ARBA00022448"/>
    </source>
</evidence>
<dbReference type="AlphaFoldDB" id="A0A1B2I7Z5"/>
<keyword evidence="7" id="KW-1133">Transmembrane helix</keyword>
<dbReference type="EMBL" id="CP016757">
    <property type="protein sequence ID" value="ANZ46100.1"/>
    <property type="molecule type" value="Genomic_DNA"/>
</dbReference>
<keyword evidence="8" id="KW-0472">Membrane</keyword>
<dbReference type="GO" id="GO:0005886">
    <property type="term" value="C:plasma membrane"/>
    <property type="evidence" value="ECO:0007669"/>
    <property type="project" value="UniProtKB-SubCell"/>
</dbReference>
<dbReference type="GO" id="GO:0015190">
    <property type="term" value="F:L-leucine transmembrane transporter activity"/>
    <property type="evidence" value="ECO:0007669"/>
    <property type="project" value="TreeGrafter"/>
</dbReference>
<evidence type="ECO:0000256" key="7">
    <source>
        <dbReference type="ARBA" id="ARBA00022989"/>
    </source>
</evidence>
<evidence type="ECO:0000256" key="1">
    <source>
        <dbReference type="ARBA" id="ARBA00004651"/>
    </source>
</evidence>
<evidence type="ECO:0000256" key="3">
    <source>
        <dbReference type="ARBA" id="ARBA00022475"/>
    </source>
</evidence>
<name>A0A1B2I7Z5_9BACT</name>
<dbReference type="PANTHER" id="PTHR11795">
    <property type="entry name" value="BRANCHED-CHAIN AMINO ACID TRANSPORT SYSTEM PERMEASE PROTEIN LIVH"/>
    <property type="match status" value="1"/>
</dbReference>
<evidence type="ECO:0000256" key="8">
    <source>
        <dbReference type="ARBA" id="ARBA00023136"/>
    </source>
</evidence>
<protein>
    <submittedName>
        <fullName evidence="10">ABC transporter permease</fullName>
    </submittedName>
</protein>
<dbReference type="GO" id="GO:1903806">
    <property type="term" value="P:L-isoleucine import across plasma membrane"/>
    <property type="evidence" value="ECO:0007669"/>
    <property type="project" value="TreeGrafter"/>
</dbReference>
<keyword evidence="3" id="KW-1003">Cell membrane</keyword>
<dbReference type="Pfam" id="PF02653">
    <property type="entry name" value="BPD_transp_2"/>
    <property type="match status" value="1"/>
</dbReference>
<dbReference type="CDD" id="cd06582">
    <property type="entry name" value="TM_PBP1_LivH_like"/>
    <property type="match status" value="1"/>
</dbReference>
<dbReference type="PANTHER" id="PTHR11795:SF371">
    <property type="entry name" value="HIGH-AFFINITY BRANCHED-CHAIN AMINO ACID TRANSPORT SYSTEM PERMEASE PROTEIN LIVH"/>
    <property type="match status" value="1"/>
</dbReference>